<proteinExistence type="predicted"/>
<reference evidence="2" key="1">
    <citation type="submission" date="2011-08" db="EMBL/GenBank/DDBJ databases">
        <authorList>
            <person name="Rombauts S."/>
        </authorList>
    </citation>
    <scope>NUCLEOTIDE SEQUENCE</scope>
    <source>
        <strain evidence="2">London</strain>
    </source>
</reference>
<accession>T1L1X4</accession>
<evidence type="ECO:0000313" key="1">
    <source>
        <dbReference type="EnsemblMetazoa" id="tetur32g01170.1"/>
    </source>
</evidence>
<dbReference type="AlphaFoldDB" id="T1L1X4"/>
<name>T1L1X4_TETUR</name>
<evidence type="ECO:0000313" key="2">
    <source>
        <dbReference type="Proteomes" id="UP000015104"/>
    </source>
</evidence>
<protein>
    <submittedName>
        <fullName evidence="1">Uncharacterized protein</fullName>
    </submittedName>
</protein>
<dbReference type="HOGENOM" id="CLU_2870473_0_0_1"/>
<dbReference type="Proteomes" id="UP000015104">
    <property type="component" value="Unassembled WGS sequence"/>
</dbReference>
<keyword evidence="2" id="KW-1185">Reference proteome</keyword>
<sequence>MVGYYCCPSNNQSNQLDLMVYLHVSNGHPDEIEKKSKIEAEYWKALDKAKQVSILLTCLFNVTS</sequence>
<dbReference type="EMBL" id="CAEY01000922">
    <property type="status" value="NOT_ANNOTATED_CDS"/>
    <property type="molecule type" value="Genomic_DNA"/>
</dbReference>
<reference evidence="1" key="2">
    <citation type="submission" date="2015-06" db="UniProtKB">
        <authorList>
            <consortium name="EnsemblMetazoa"/>
        </authorList>
    </citation>
    <scope>IDENTIFICATION</scope>
</reference>
<dbReference type="EnsemblMetazoa" id="tetur32g01170.1">
    <property type="protein sequence ID" value="tetur32g01170.1"/>
    <property type="gene ID" value="tetur32g01170"/>
</dbReference>
<organism evidence="1 2">
    <name type="scientific">Tetranychus urticae</name>
    <name type="common">Two-spotted spider mite</name>
    <dbReference type="NCBI Taxonomy" id="32264"/>
    <lineage>
        <taxon>Eukaryota</taxon>
        <taxon>Metazoa</taxon>
        <taxon>Ecdysozoa</taxon>
        <taxon>Arthropoda</taxon>
        <taxon>Chelicerata</taxon>
        <taxon>Arachnida</taxon>
        <taxon>Acari</taxon>
        <taxon>Acariformes</taxon>
        <taxon>Trombidiformes</taxon>
        <taxon>Prostigmata</taxon>
        <taxon>Eleutherengona</taxon>
        <taxon>Raphignathae</taxon>
        <taxon>Tetranychoidea</taxon>
        <taxon>Tetranychidae</taxon>
        <taxon>Tetranychus</taxon>
    </lineage>
</organism>